<dbReference type="AlphaFoldDB" id="M1YY43"/>
<dbReference type="STRING" id="1266370.NITGR_290025"/>
<dbReference type="RefSeq" id="WP_005007895.1">
    <property type="nucleotide sequence ID" value="NZ_HG422173.1"/>
</dbReference>
<keyword evidence="3" id="KW-1185">Reference proteome</keyword>
<proteinExistence type="predicted"/>
<gene>
    <name evidence="2" type="ORF">NITGR_290025</name>
</gene>
<dbReference type="Proteomes" id="UP000011704">
    <property type="component" value="Unassembled WGS sequence"/>
</dbReference>
<dbReference type="HOGENOM" id="CLU_810935_0_0_0"/>
<sequence length="342" mass="37040">MGYFSEIIRDSRSTRKQDGVRPQSMPPGEVSDALPKGEVQESPVRAQVRDAVEVTRPSNESTAPPTPTPSGDEIPKHSLKATQETVHEVNAGGVESSVEPSREENKVKWLEPNEGATFANEPLPALDPPFRSQEEAPPASIPDSSGSHDEASLPGDSNPVSDAQDGKVPPGIPGKPEFVGESPESHQNKRQPSDPESGEPLSIEKPVSDLTPEAGDEPPESRESALPYSYKEILNEPVKSEEAPSKNVQKVGPDSTRGEKEKVVRDPKEPVPEASAYNYEQPMPPADSFTPPFPRTEPARVPETNIRIGQIDIVVQAPQKGAKPQPTAPSSNWSSRLYLRRV</sequence>
<feature type="compositionally biased region" description="Basic and acidic residues" evidence="1">
    <location>
        <begin position="256"/>
        <end position="271"/>
    </location>
</feature>
<feature type="region of interest" description="Disordered" evidence="1">
    <location>
        <begin position="1"/>
        <end position="304"/>
    </location>
</feature>
<evidence type="ECO:0000313" key="2">
    <source>
        <dbReference type="EMBL" id="CCQ90427.1"/>
    </source>
</evidence>
<protein>
    <submittedName>
        <fullName evidence="2">Uncharacterized protein</fullName>
    </submittedName>
</protein>
<name>M1YY43_NITG3</name>
<comment type="caution">
    <text evidence="2">The sequence shown here is derived from an EMBL/GenBank/DDBJ whole genome shotgun (WGS) entry which is preliminary data.</text>
</comment>
<dbReference type="InParanoid" id="M1YY43"/>
<feature type="compositionally biased region" description="Basic and acidic residues" evidence="1">
    <location>
        <begin position="100"/>
        <end position="111"/>
    </location>
</feature>
<dbReference type="EMBL" id="CAQJ01000032">
    <property type="protein sequence ID" value="CCQ90427.1"/>
    <property type="molecule type" value="Genomic_DNA"/>
</dbReference>
<evidence type="ECO:0000256" key="1">
    <source>
        <dbReference type="SAM" id="MobiDB-lite"/>
    </source>
</evidence>
<feature type="compositionally biased region" description="Basic and acidic residues" evidence="1">
    <location>
        <begin position="7"/>
        <end position="19"/>
    </location>
</feature>
<organism evidence="2 3">
    <name type="scientific">Nitrospina gracilis (strain 3/211)</name>
    <dbReference type="NCBI Taxonomy" id="1266370"/>
    <lineage>
        <taxon>Bacteria</taxon>
        <taxon>Pseudomonadati</taxon>
        <taxon>Nitrospinota/Tectimicrobiota group</taxon>
        <taxon>Nitrospinota</taxon>
        <taxon>Nitrospinia</taxon>
        <taxon>Nitrospinales</taxon>
        <taxon>Nitrospinaceae</taxon>
        <taxon>Nitrospina</taxon>
    </lineage>
</organism>
<reference evidence="2 3" key="1">
    <citation type="journal article" date="2013" name="Front. Microbiol.">
        <title>The genome of Nitrospina gracilis illuminates the metabolism and evolution of the major marine nitrite oxidizer.</title>
        <authorList>
            <person name="Luecker S."/>
            <person name="Nowka B."/>
            <person name="Rattei T."/>
            <person name="Spieck E."/>
            <person name="and Daims H."/>
        </authorList>
    </citation>
    <scope>NUCLEOTIDE SEQUENCE [LARGE SCALE GENOMIC DNA]</scope>
    <source>
        <strain evidence="2 3">3/211</strain>
    </source>
</reference>
<evidence type="ECO:0000313" key="3">
    <source>
        <dbReference type="Proteomes" id="UP000011704"/>
    </source>
</evidence>
<feature type="compositionally biased region" description="Basic and acidic residues" evidence="1">
    <location>
        <begin position="183"/>
        <end position="193"/>
    </location>
</feature>
<accession>M1YY43</accession>
<feature type="region of interest" description="Disordered" evidence="1">
    <location>
        <begin position="318"/>
        <end position="342"/>
    </location>
</feature>